<organism evidence="1 2">
    <name type="scientific">Methylorubrum populi</name>
    <dbReference type="NCBI Taxonomy" id="223967"/>
    <lineage>
        <taxon>Bacteria</taxon>
        <taxon>Pseudomonadati</taxon>
        <taxon>Pseudomonadota</taxon>
        <taxon>Alphaproteobacteria</taxon>
        <taxon>Hyphomicrobiales</taxon>
        <taxon>Methylobacteriaceae</taxon>
        <taxon>Methylorubrum</taxon>
    </lineage>
</organism>
<reference evidence="1 2" key="1">
    <citation type="submission" date="2019-10" db="EMBL/GenBank/DDBJ databases">
        <title>Draft Genome Sequence of the Caffeine Degrading Methylotroph Methylorubrum populi PINKEL.</title>
        <authorList>
            <person name="Dawson S.C."/>
            <person name="Zhang X."/>
            <person name="Wright M.E."/>
            <person name="Sharma G."/>
            <person name="Langner J.T."/>
            <person name="Ditty J.L."/>
            <person name="Subuyuj G.A."/>
        </authorList>
    </citation>
    <scope>NUCLEOTIDE SEQUENCE [LARGE SCALE GENOMIC DNA]</scope>
    <source>
        <strain evidence="1 2">Pinkel</strain>
    </source>
</reference>
<dbReference type="InterPro" id="IPR017969">
    <property type="entry name" value="Heavy-metal-associated_CS"/>
</dbReference>
<dbReference type="InterPro" id="IPR006121">
    <property type="entry name" value="HMA_dom"/>
</dbReference>
<dbReference type="CDD" id="cd00371">
    <property type="entry name" value="HMA"/>
    <property type="match status" value="1"/>
</dbReference>
<evidence type="ECO:0000313" key="2">
    <source>
        <dbReference type="Proteomes" id="UP000469949"/>
    </source>
</evidence>
<comment type="caution">
    <text evidence="1">The sequence shown here is derived from an EMBL/GenBank/DDBJ whole genome shotgun (WGS) entry which is preliminary data.</text>
</comment>
<dbReference type="OMA" id="CQHCVTA"/>
<accession>A0A177J5C6</accession>
<dbReference type="AlphaFoldDB" id="A0A177J5C6"/>
<dbReference type="PROSITE" id="PS01047">
    <property type="entry name" value="HMA_1"/>
    <property type="match status" value="1"/>
</dbReference>
<gene>
    <name evidence="1" type="ORF">F8B43_0245</name>
</gene>
<dbReference type="GO" id="GO:0046872">
    <property type="term" value="F:metal ion binding"/>
    <property type="evidence" value="ECO:0007669"/>
    <property type="project" value="InterPro"/>
</dbReference>
<dbReference type="PROSITE" id="PS50846">
    <property type="entry name" value="HMA_2"/>
    <property type="match status" value="1"/>
</dbReference>
<dbReference type="SUPFAM" id="SSF55008">
    <property type="entry name" value="HMA, heavy metal-associated domain"/>
    <property type="match status" value="1"/>
</dbReference>
<dbReference type="EMBL" id="WEKV01000002">
    <property type="protein sequence ID" value="KAB7787792.1"/>
    <property type="molecule type" value="Genomic_DNA"/>
</dbReference>
<dbReference type="InterPro" id="IPR036163">
    <property type="entry name" value="HMA_dom_sf"/>
</dbReference>
<dbReference type="RefSeq" id="WP_012452421.1">
    <property type="nucleotide sequence ID" value="NZ_CP039546.1"/>
</dbReference>
<evidence type="ECO:0000313" key="1">
    <source>
        <dbReference type="EMBL" id="KAB7787792.1"/>
    </source>
</evidence>
<sequence>MDQTPIELTMRVDGMTCEGCAEAVRRTIRRLDPQAEVSVDVGLGRVTATTVAQSLDVAQALTKAGYTATAMTG</sequence>
<dbReference type="Pfam" id="PF00403">
    <property type="entry name" value="HMA"/>
    <property type="match status" value="1"/>
</dbReference>
<dbReference type="Gene3D" id="3.30.70.100">
    <property type="match status" value="1"/>
</dbReference>
<dbReference type="Proteomes" id="UP000469949">
    <property type="component" value="Unassembled WGS sequence"/>
</dbReference>
<proteinExistence type="predicted"/>
<name>A0A177J5C6_9HYPH</name>
<protein>
    <submittedName>
        <fullName evidence="1">Putative copper chaperone</fullName>
    </submittedName>
</protein>